<dbReference type="PANTHER" id="PTHR37533">
    <property type="entry name" value="FLAGELLAR HOOK-LENGTH CONTROL PROTEIN"/>
    <property type="match status" value="1"/>
</dbReference>
<accession>Q6LTN6</accession>
<feature type="compositionally biased region" description="Polar residues" evidence="1">
    <location>
        <begin position="436"/>
        <end position="451"/>
    </location>
</feature>
<feature type="compositionally biased region" description="Polar residues" evidence="1">
    <location>
        <begin position="560"/>
        <end position="577"/>
    </location>
</feature>
<dbReference type="STRING" id="298386.PBPRA0928"/>
<evidence type="ECO:0000313" key="4">
    <source>
        <dbReference type="Proteomes" id="UP000000593"/>
    </source>
</evidence>
<feature type="compositionally biased region" description="Basic and acidic residues" evidence="1">
    <location>
        <begin position="44"/>
        <end position="76"/>
    </location>
</feature>
<dbReference type="InterPro" id="IPR052563">
    <property type="entry name" value="FliK"/>
</dbReference>
<keyword evidence="3" id="KW-0282">Flagellum</keyword>
<feature type="compositionally biased region" description="Polar residues" evidence="1">
    <location>
        <begin position="210"/>
        <end position="238"/>
    </location>
</feature>
<dbReference type="InterPro" id="IPR021136">
    <property type="entry name" value="Flagellar_hook_control-like_C"/>
</dbReference>
<feature type="compositionally biased region" description="Polar residues" evidence="1">
    <location>
        <begin position="33"/>
        <end position="43"/>
    </location>
</feature>
<feature type="region of interest" description="Disordered" evidence="1">
    <location>
        <begin position="560"/>
        <end position="621"/>
    </location>
</feature>
<dbReference type="Gene3D" id="3.30.750.140">
    <property type="match status" value="1"/>
</dbReference>
<evidence type="ECO:0000259" key="2">
    <source>
        <dbReference type="Pfam" id="PF02120"/>
    </source>
</evidence>
<dbReference type="eggNOG" id="COG3144">
    <property type="taxonomic scope" value="Bacteria"/>
</dbReference>
<organism evidence="3 4">
    <name type="scientific">Photobacterium profundum (strain SS9)</name>
    <dbReference type="NCBI Taxonomy" id="298386"/>
    <lineage>
        <taxon>Bacteria</taxon>
        <taxon>Pseudomonadati</taxon>
        <taxon>Pseudomonadota</taxon>
        <taxon>Gammaproteobacteria</taxon>
        <taxon>Vibrionales</taxon>
        <taxon>Vibrionaceae</taxon>
        <taxon>Photobacterium</taxon>
    </lineage>
</organism>
<dbReference type="Pfam" id="PF02120">
    <property type="entry name" value="Flg_hook"/>
    <property type="match status" value="1"/>
</dbReference>
<dbReference type="KEGG" id="ppr:PBPRA0928"/>
<feature type="compositionally biased region" description="Low complexity" evidence="1">
    <location>
        <begin position="452"/>
        <end position="465"/>
    </location>
</feature>
<dbReference type="EMBL" id="CR378665">
    <property type="protein sequence ID" value="CAG19339.1"/>
    <property type="molecule type" value="Genomic_DNA"/>
</dbReference>
<feature type="compositionally biased region" description="Basic and acidic residues" evidence="1">
    <location>
        <begin position="99"/>
        <end position="110"/>
    </location>
</feature>
<keyword evidence="4" id="KW-1185">Reference proteome</keyword>
<dbReference type="Proteomes" id="UP000000593">
    <property type="component" value="Chromosome 1"/>
</dbReference>
<name>Q6LTN6_PHOPR</name>
<dbReference type="CDD" id="cd17470">
    <property type="entry name" value="T3SS_Flik_C"/>
    <property type="match status" value="1"/>
</dbReference>
<keyword evidence="3" id="KW-0969">Cilium</keyword>
<feature type="region of interest" description="Disordered" evidence="1">
    <location>
        <begin position="159"/>
        <end position="242"/>
    </location>
</feature>
<feature type="compositionally biased region" description="Low complexity" evidence="1">
    <location>
        <begin position="16"/>
        <end position="32"/>
    </location>
</feature>
<reference evidence="4" key="1">
    <citation type="journal article" date="2005" name="Science">
        <title>Life at depth: Photobacterium profundum genome sequence and expression analysis.</title>
        <authorList>
            <person name="Vezzi A."/>
            <person name="Campanaro S."/>
            <person name="D'Angelo M."/>
            <person name="Simonato F."/>
            <person name="Vitulo N."/>
            <person name="Lauro F.M."/>
            <person name="Cestaro A."/>
            <person name="Malacrida G."/>
            <person name="Simionati B."/>
            <person name="Cannata N."/>
            <person name="Romualdi C."/>
            <person name="Bartlett D.H."/>
            <person name="Valle G."/>
        </authorList>
    </citation>
    <scope>NUCLEOTIDE SEQUENCE [LARGE SCALE GENOMIC DNA]</scope>
    <source>
        <strain evidence="4">ATCC BAA-1253 / SS9</strain>
    </source>
</reference>
<dbReference type="AlphaFoldDB" id="Q6LTN6"/>
<feature type="region of interest" description="Disordered" evidence="1">
    <location>
        <begin position="434"/>
        <end position="473"/>
    </location>
</feature>
<dbReference type="PANTHER" id="PTHR37533:SF2">
    <property type="entry name" value="FLAGELLAR HOOK-LENGTH CONTROL PROTEIN"/>
    <property type="match status" value="1"/>
</dbReference>
<feature type="compositionally biased region" description="Low complexity" evidence="1">
    <location>
        <begin position="578"/>
        <end position="596"/>
    </location>
</feature>
<feature type="compositionally biased region" description="Polar residues" evidence="1">
    <location>
        <begin position="159"/>
        <end position="170"/>
    </location>
</feature>
<evidence type="ECO:0000313" key="3">
    <source>
        <dbReference type="EMBL" id="CAG19339.1"/>
    </source>
</evidence>
<proteinExistence type="predicted"/>
<feature type="region of interest" description="Disordered" evidence="1">
    <location>
        <begin position="1"/>
        <end position="76"/>
    </location>
</feature>
<evidence type="ECO:0000256" key="1">
    <source>
        <dbReference type="SAM" id="MobiDB-lite"/>
    </source>
</evidence>
<dbReference type="InterPro" id="IPR038610">
    <property type="entry name" value="FliK-like_C_sf"/>
</dbReference>
<keyword evidence="3" id="KW-0966">Cell projection</keyword>
<dbReference type="HOGENOM" id="CLU_430742_0_0_6"/>
<protein>
    <submittedName>
        <fullName evidence="3">Hypothetical polar flagellar hook-length control protein FliK</fullName>
    </submittedName>
</protein>
<feature type="domain" description="Flagellar hook-length control protein-like C-terminal" evidence="2">
    <location>
        <begin position="494"/>
        <end position="576"/>
    </location>
</feature>
<sequence>MAMKSSNLLSADLTPATKVAAAASSSKSASVTNNTVIESSSVDKLTDKSTQADRFSSEYEAAVKGDKEPSAEMMKKSSNDNLVAKNQTVDLKSQPDGTHALEVKGSKEISLDSENTAASDVVSVTDASVINGTEQKIAVDTESKQQVMADGEAFLNQLSVSNKQLSTPNEQDGKLLPPQQRTEEGEQAVIPKFDSQKNGDNAEGELPVSGSLTQSATLQQKNNPSATKEQLTETQESGGLSDDELAKVFASSSVNIDSQKNDSSVLSAPDKPYIAGDANIGEGSIDNAKLTPSAVATSNVAVSSVATEPEGETVSSPDSGQLAMAGALEMPGNEQAVSAVKKASPSVQADITSSIPWSTSASIPSSAVTVPTGAAASPLVASPTEAVASHSMMGVGIGMAGAAALITNSDNTDGTQTKELNSAAADAGLATGIDSVLNNTPPNTGNKASDFSQQLSSLSGQQSGLNMQAKSEALAQAQSPLQLSKEQAGDQVSERINIMLSKNLKYVDIRLDPPELGKLQIRLSLNQDQASVQFTVGNQQTRDLVEHSMPRLREMLHQQGLQLAQSSVQQDTSRQAFSGQSGQQNQNDSGAQQSGNHSGNGAQAGGNNHDDNVMSGGEAVDMYVKPADDRVDYYA</sequence>
<feature type="region of interest" description="Disordered" evidence="1">
    <location>
        <begin position="90"/>
        <end position="118"/>
    </location>
</feature>
<gene>
    <name evidence="3" type="ordered locus">PBPRA0928</name>
</gene>